<reference evidence="3" key="1">
    <citation type="submission" date="2017-02" db="EMBL/GenBank/DDBJ databases">
        <authorList>
            <person name="Varghese N."/>
            <person name="Submissions S."/>
        </authorList>
    </citation>
    <scope>NUCLEOTIDE SEQUENCE [LARGE SCALE GENOMIC DNA]</scope>
    <source>
        <strain evidence="3">DSM 15739</strain>
    </source>
</reference>
<dbReference type="AlphaFoldDB" id="A0A1T4LTT4"/>
<dbReference type="InterPro" id="IPR030395">
    <property type="entry name" value="GP_PDE_dom"/>
</dbReference>
<dbReference type="SUPFAM" id="SSF51695">
    <property type="entry name" value="PLC-like phosphodiesterases"/>
    <property type="match status" value="1"/>
</dbReference>
<proteinExistence type="predicted"/>
<evidence type="ECO:0000313" key="2">
    <source>
        <dbReference type="EMBL" id="SJZ57948.1"/>
    </source>
</evidence>
<dbReference type="Proteomes" id="UP000189941">
    <property type="component" value="Unassembled WGS sequence"/>
</dbReference>
<dbReference type="PROSITE" id="PS51704">
    <property type="entry name" value="GP_PDE"/>
    <property type="match status" value="1"/>
</dbReference>
<dbReference type="PANTHER" id="PTHR46211:SF1">
    <property type="entry name" value="GLYCEROPHOSPHODIESTER PHOSPHODIESTERASE, CYTOPLASMIC"/>
    <property type="match status" value="1"/>
</dbReference>
<accession>A0A1T4LTT4</accession>
<dbReference type="RefSeq" id="WP_078755947.1">
    <property type="nucleotide sequence ID" value="NZ_FUWO01000009.1"/>
</dbReference>
<protein>
    <submittedName>
        <fullName evidence="2">Glycerophosphoryl diester phosphodiesterase</fullName>
    </submittedName>
</protein>
<dbReference type="GO" id="GO:0006629">
    <property type="term" value="P:lipid metabolic process"/>
    <property type="evidence" value="ECO:0007669"/>
    <property type="project" value="InterPro"/>
</dbReference>
<organism evidence="2 3">
    <name type="scientific">Globicatella sulfidifaciens DSM 15739</name>
    <dbReference type="NCBI Taxonomy" id="1121925"/>
    <lineage>
        <taxon>Bacteria</taxon>
        <taxon>Bacillati</taxon>
        <taxon>Bacillota</taxon>
        <taxon>Bacilli</taxon>
        <taxon>Lactobacillales</taxon>
        <taxon>Aerococcaceae</taxon>
        <taxon>Globicatella</taxon>
    </lineage>
</organism>
<dbReference type="OrthoDB" id="384721at2"/>
<sequence length="245" mass="27846">MTFVIAHRGYSELYPENTMLAFKKSAEHEAYGIELDVHLTKDEQVVICHDEKIDRTSNGTGYLKDLTLEEIQQFTFTNGLEIPEGTNHKDITAPTLDAFFEWLIETPLMVNIEIKNNIFVYPGIVDKTLALIEKYSVEDRVIISSFNHHTIQEVKEKAPHIACGFLSDTALLEPGNYCAHYGVEYYHPVFVSLTKEDFKNLADKGIKTNVWTVNEQEHLEMMVARKVNAVITNCVELANKVVAHA</sequence>
<dbReference type="InterPro" id="IPR017946">
    <property type="entry name" value="PLC-like_Pdiesterase_TIM-brl"/>
</dbReference>
<dbReference type="Pfam" id="PF03009">
    <property type="entry name" value="GDPD"/>
    <property type="match status" value="1"/>
</dbReference>
<dbReference type="EMBL" id="FUWO01000009">
    <property type="protein sequence ID" value="SJZ57948.1"/>
    <property type="molecule type" value="Genomic_DNA"/>
</dbReference>
<evidence type="ECO:0000313" key="3">
    <source>
        <dbReference type="Proteomes" id="UP000189941"/>
    </source>
</evidence>
<keyword evidence="3" id="KW-1185">Reference proteome</keyword>
<dbReference type="GO" id="GO:0008081">
    <property type="term" value="F:phosphoric diester hydrolase activity"/>
    <property type="evidence" value="ECO:0007669"/>
    <property type="project" value="InterPro"/>
</dbReference>
<dbReference type="Gene3D" id="3.20.20.190">
    <property type="entry name" value="Phosphatidylinositol (PI) phosphodiesterase"/>
    <property type="match status" value="1"/>
</dbReference>
<dbReference type="PANTHER" id="PTHR46211">
    <property type="entry name" value="GLYCEROPHOSPHORYL DIESTER PHOSPHODIESTERASE"/>
    <property type="match status" value="1"/>
</dbReference>
<evidence type="ECO:0000259" key="1">
    <source>
        <dbReference type="PROSITE" id="PS51704"/>
    </source>
</evidence>
<feature type="domain" description="GP-PDE" evidence="1">
    <location>
        <begin position="2"/>
        <end position="242"/>
    </location>
</feature>
<name>A0A1T4LTT4_9LACT</name>
<dbReference type="CDD" id="cd08563">
    <property type="entry name" value="GDPD_TtGDE_like"/>
    <property type="match status" value="1"/>
</dbReference>
<dbReference type="STRING" id="1121925.SAMN02746011_01198"/>
<gene>
    <name evidence="2" type="ORF">SAMN02746011_01198</name>
</gene>